<name>A0AAD9WM86_9ROSI</name>
<feature type="compositionally biased region" description="Low complexity" evidence="1">
    <location>
        <begin position="98"/>
        <end position="145"/>
    </location>
</feature>
<proteinExistence type="predicted"/>
<protein>
    <submittedName>
        <fullName evidence="2">Uncharacterized protein</fullName>
    </submittedName>
</protein>
<sequence>ALIIWGLGSRPSRLTRRFTLAAASKPLTPTGRPTSTASVKPLKPSRSSTLTSRATMPSTKPTHSVTRPTFSVTKPSVSITKTTVPVNRTIIYAAKTTVPSWSSTPTRSTARSSTPTSRPSITSSKPTSKASTPTRRSSTPSSAPSIFAPPVKSPRWQSCSPSRGRAPIGTTHSSGSSVPTVNLGYSKVNDNVNPVVIGTKMVERVINMQKLALPSPDGPGGKSSSPDSLGFEKTLSKKSLDMAVRHMDIRRNIHDSPLATSSNASSELSVNNNGLCIEIEDDIGYERGDRSPASMRGMLVAK</sequence>
<dbReference type="Proteomes" id="UP001280121">
    <property type="component" value="Unassembled WGS sequence"/>
</dbReference>
<accession>A0AAD9WM86</accession>
<dbReference type="AlphaFoldDB" id="A0AAD9WM86"/>
<dbReference type="GO" id="GO:0055028">
    <property type="term" value="C:cortical microtubule"/>
    <property type="evidence" value="ECO:0007669"/>
    <property type="project" value="TreeGrafter"/>
</dbReference>
<evidence type="ECO:0000256" key="1">
    <source>
        <dbReference type="SAM" id="MobiDB-lite"/>
    </source>
</evidence>
<reference evidence="2" key="1">
    <citation type="journal article" date="2023" name="Plant J.">
        <title>Genome sequences and population genomics provide insights into the demographic history, inbreeding, and mutation load of two 'living fossil' tree species of Dipteronia.</title>
        <authorList>
            <person name="Feng Y."/>
            <person name="Comes H.P."/>
            <person name="Chen J."/>
            <person name="Zhu S."/>
            <person name="Lu R."/>
            <person name="Zhang X."/>
            <person name="Li P."/>
            <person name="Qiu J."/>
            <person name="Olsen K.M."/>
            <person name="Qiu Y."/>
        </authorList>
    </citation>
    <scope>NUCLEOTIDE SEQUENCE</scope>
    <source>
        <strain evidence="2">KIB01</strain>
    </source>
</reference>
<feature type="region of interest" description="Disordered" evidence="1">
    <location>
        <begin position="212"/>
        <end position="231"/>
    </location>
</feature>
<evidence type="ECO:0000313" key="2">
    <source>
        <dbReference type="EMBL" id="KAK2635118.1"/>
    </source>
</evidence>
<comment type="caution">
    <text evidence="2">The sequence shown here is derived from an EMBL/GenBank/DDBJ whole genome shotgun (WGS) entry which is preliminary data.</text>
</comment>
<organism evidence="2 3">
    <name type="scientific">Dipteronia dyeriana</name>
    <dbReference type="NCBI Taxonomy" id="168575"/>
    <lineage>
        <taxon>Eukaryota</taxon>
        <taxon>Viridiplantae</taxon>
        <taxon>Streptophyta</taxon>
        <taxon>Embryophyta</taxon>
        <taxon>Tracheophyta</taxon>
        <taxon>Spermatophyta</taxon>
        <taxon>Magnoliopsida</taxon>
        <taxon>eudicotyledons</taxon>
        <taxon>Gunneridae</taxon>
        <taxon>Pentapetalae</taxon>
        <taxon>rosids</taxon>
        <taxon>malvids</taxon>
        <taxon>Sapindales</taxon>
        <taxon>Sapindaceae</taxon>
        <taxon>Hippocastanoideae</taxon>
        <taxon>Acereae</taxon>
        <taxon>Dipteronia</taxon>
    </lineage>
</organism>
<feature type="region of interest" description="Disordered" evidence="1">
    <location>
        <begin position="98"/>
        <end position="187"/>
    </location>
</feature>
<feature type="region of interest" description="Disordered" evidence="1">
    <location>
        <begin position="24"/>
        <end position="69"/>
    </location>
</feature>
<dbReference type="GO" id="GO:0043622">
    <property type="term" value="P:cortical microtubule organization"/>
    <property type="evidence" value="ECO:0007669"/>
    <property type="project" value="TreeGrafter"/>
</dbReference>
<keyword evidence="3" id="KW-1185">Reference proteome</keyword>
<gene>
    <name evidence="2" type="ORF">Ddye_029910</name>
</gene>
<feature type="non-terminal residue" evidence="2">
    <location>
        <position position="1"/>
    </location>
</feature>
<dbReference type="EMBL" id="JANJYI010000009">
    <property type="protein sequence ID" value="KAK2635118.1"/>
    <property type="molecule type" value="Genomic_DNA"/>
</dbReference>
<evidence type="ECO:0000313" key="3">
    <source>
        <dbReference type="Proteomes" id="UP001280121"/>
    </source>
</evidence>
<feature type="compositionally biased region" description="Polar residues" evidence="1">
    <location>
        <begin position="45"/>
        <end position="69"/>
    </location>
</feature>
<feature type="compositionally biased region" description="Polar residues" evidence="1">
    <location>
        <begin position="170"/>
        <end position="180"/>
    </location>
</feature>
<dbReference type="PANTHER" id="PTHR31949">
    <property type="entry name" value="GASTRIC MUCIN-LIKE PROTEIN"/>
    <property type="match status" value="1"/>
</dbReference>
<dbReference type="PANTHER" id="PTHR31949:SF20">
    <property type="entry name" value="OS01G0141900 PROTEIN"/>
    <property type="match status" value="1"/>
</dbReference>